<feature type="signal peptide" evidence="2">
    <location>
        <begin position="1"/>
        <end position="24"/>
    </location>
</feature>
<evidence type="ECO:0000256" key="1">
    <source>
        <dbReference type="SAM" id="MobiDB-lite"/>
    </source>
</evidence>
<protein>
    <submittedName>
        <fullName evidence="3">Uncharacterized protein</fullName>
    </submittedName>
</protein>
<dbReference type="EMBL" id="KZ987728">
    <property type="protein sequence ID" value="RKP15514.1"/>
    <property type="molecule type" value="Genomic_DNA"/>
</dbReference>
<gene>
    <name evidence="3" type="ORF">BJ684DRAFT_14269</name>
</gene>
<sequence length="234" mass="26342">MRSSFVYLASLIAVAIVATVNVEASPGFRLPTHFQEELDGLSSNNQEGSNTALRDHPSQETHHLSISEPRLLSWPTLQDIYRDPSVESTPAQTVRNVLIIERQLMLLGRGDGNITPTNLAPYMDIRQAVEAISALNPMRSDEHTNRMISNWSTMIESRFTRSYVDVRIQRNSVEAANSSGLIRLRNYLLSWLENTPPNVKSQISEFETEMNNLRTQNRQHPDGLNSASNEAPTQ</sequence>
<evidence type="ECO:0000313" key="4">
    <source>
        <dbReference type="Proteomes" id="UP000267251"/>
    </source>
</evidence>
<dbReference type="Proteomes" id="UP000267251">
    <property type="component" value="Unassembled WGS sequence"/>
</dbReference>
<name>A0A4P9Y9I0_9FUNG</name>
<feature type="compositionally biased region" description="Polar residues" evidence="1">
    <location>
        <begin position="41"/>
        <end position="52"/>
    </location>
</feature>
<evidence type="ECO:0000256" key="2">
    <source>
        <dbReference type="SAM" id="SignalP"/>
    </source>
</evidence>
<feature type="region of interest" description="Disordered" evidence="1">
    <location>
        <begin position="39"/>
        <end position="65"/>
    </location>
</feature>
<feature type="chain" id="PRO_5020878574" evidence="2">
    <location>
        <begin position="25"/>
        <end position="234"/>
    </location>
</feature>
<dbReference type="AlphaFoldDB" id="A0A4P9Y9I0"/>
<keyword evidence="4" id="KW-1185">Reference proteome</keyword>
<organism evidence="3 4">
    <name type="scientific">Piptocephalis cylindrospora</name>
    <dbReference type="NCBI Taxonomy" id="1907219"/>
    <lineage>
        <taxon>Eukaryota</taxon>
        <taxon>Fungi</taxon>
        <taxon>Fungi incertae sedis</taxon>
        <taxon>Zoopagomycota</taxon>
        <taxon>Zoopagomycotina</taxon>
        <taxon>Zoopagomycetes</taxon>
        <taxon>Zoopagales</taxon>
        <taxon>Piptocephalidaceae</taxon>
        <taxon>Piptocephalis</taxon>
    </lineage>
</organism>
<reference evidence="4" key="1">
    <citation type="journal article" date="2018" name="Nat. Microbiol.">
        <title>Leveraging single-cell genomics to expand the fungal tree of life.</title>
        <authorList>
            <person name="Ahrendt S.R."/>
            <person name="Quandt C.A."/>
            <person name="Ciobanu D."/>
            <person name="Clum A."/>
            <person name="Salamov A."/>
            <person name="Andreopoulos B."/>
            <person name="Cheng J.F."/>
            <person name="Woyke T."/>
            <person name="Pelin A."/>
            <person name="Henrissat B."/>
            <person name="Reynolds N.K."/>
            <person name="Benny G.L."/>
            <person name="Smith M.E."/>
            <person name="James T.Y."/>
            <person name="Grigoriev I.V."/>
        </authorList>
    </citation>
    <scope>NUCLEOTIDE SEQUENCE [LARGE SCALE GENOMIC DNA]</scope>
</reference>
<keyword evidence="2" id="KW-0732">Signal</keyword>
<evidence type="ECO:0000313" key="3">
    <source>
        <dbReference type="EMBL" id="RKP15514.1"/>
    </source>
</evidence>
<feature type="compositionally biased region" description="Basic and acidic residues" evidence="1">
    <location>
        <begin position="53"/>
        <end position="65"/>
    </location>
</feature>
<proteinExistence type="predicted"/>
<accession>A0A4P9Y9I0</accession>